<protein>
    <submittedName>
        <fullName evidence="1">Uncharacterized protein</fullName>
    </submittedName>
</protein>
<evidence type="ECO:0000313" key="1">
    <source>
        <dbReference type="EnsemblMetazoa" id="AMIN014063-PA"/>
    </source>
</evidence>
<dbReference type="AlphaFoldDB" id="A0A182WMV3"/>
<dbReference type="VEuPathDB" id="VectorBase:AMIN014063"/>
<keyword evidence="2" id="KW-1185">Reference proteome</keyword>
<reference evidence="2" key="1">
    <citation type="submission" date="2013-03" db="EMBL/GenBank/DDBJ databases">
        <title>The Genome Sequence of Anopheles minimus MINIMUS1.</title>
        <authorList>
            <consortium name="The Broad Institute Genomics Platform"/>
            <person name="Neafsey D.E."/>
            <person name="Walton C."/>
            <person name="Walker B."/>
            <person name="Young S.K."/>
            <person name="Zeng Q."/>
            <person name="Gargeya S."/>
            <person name="Fitzgerald M."/>
            <person name="Haas B."/>
            <person name="Abouelleil A."/>
            <person name="Allen A.W."/>
            <person name="Alvarado L."/>
            <person name="Arachchi H.M."/>
            <person name="Berlin A.M."/>
            <person name="Chapman S.B."/>
            <person name="Gainer-Dewar J."/>
            <person name="Goldberg J."/>
            <person name="Griggs A."/>
            <person name="Gujja S."/>
            <person name="Hansen M."/>
            <person name="Howarth C."/>
            <person name="Imamovic A."/>
            <person name="Ireland A."/>
            <person name="Larimer J."/>
            <person name="McCowan C."/>
            <person name="Murphy C."/>
            <person name="Pearson M."/>
            <person name="Poon T.W."/>
            <person name="Priest M."/>
            <person name="Roberts A."/>
            <person name="Saif S."/>
            <person name="Shea T."/>
            <person name="Sisk P."/>
            <person name="Sykes S."/>
            <person name="Wortman J."/>
            <person name="Nusbaum C."/>
            <person name="Birren B."/>
        </authorList>
    </citation>
    <scope>NUCLEOTIDE SEQUENCE [LARGE SCALE GENOMIC DNA]</scope>
    <source>
        <strain evidence="2">MINIMUS1</strain>
    </source>
</reference>
<proteinExistence type="predicted"/>
<organism evidence="1 2">
    <name type="scientific">Anopheles minimus</name>
    <dbReference type="NCBI Taxonomy" id="112268"/>
    <lineage>
        <taxon>Eukaryota</taxon>
        <taxon>Metazoa</taxon>
        <taxon>Ecdysozoa</taxon>
        <taxon>Arthropoda</taxon>
        <taxon>Hexapoda</taxon>
        <taxon>Insecta</taxon>
        <taxon>Pterygota</taxon>
        <taxon>Neoptera</taxon>
        <taxon>Endopterygota</taxon>
        <taxon>Diptera</taxon>
        <taxon>Nematocera</taxon>
        <taxon>Culicoidea</taxon>
        <taxon>Culicidae</taxon>
        <taxon>Anophelinae</taxon>
        <taxon>Anopheles</taxon>
    </lineage>
</organism>
<sequence length="78" mass="9503">MTLIHLDRDYKWALNCEFDHHHQKLLQEVYEDDQKLWTLARLKIDIRQDWPSLPLDKLNKSRKVCHKPICRVVNLIVQ</sequence>
<name>A0A182WMV3_9DIPT</name>
<evidence type="ECO:0000313" key="2">
    <source>
        <dbReference type="Proteomes" id="UP000075920"/>
    </source>
</evidence>
<dbReference type="EnsemblMetazoa" id="AMIN014063-RA">
    <property type="protein sequence ID" value="AMIN014063-PA"/>
    <property type="gene ID" value="AMIN014063"/>
</dbReference>
<reference evidence="1" key="2">
    <citation type="submission" date="2020-05" db="UniProtKB">
        <authorList>
            <consortium name="EnsemblMetazoa"/>
        </authorList>
    </citation>
    <scope>IDENTIFICATION</scope>
    <source>
        <strain evidence="1">MINIMUS1</strain>
    </source>
</reference>
<dbReference type="Proteomes" id="UP000075920">
    <property type="component" value="Unassembled WGS sequence"/>
</dbReference>
<accession>A0A182WMV3</accession>